<organism evidence="1 2">
    <name type="scientific">Williamsia limnetica</name>
    <dbReference type="NCBI Taxonomy" id="882452"/>
    <lineage>
        <taxon>Bacteria</taxon>
        <taxon>Bacillati</taxon>
        <taxon>Actinomycetota</taxon>
        <taxon>Actinomycetes</taxon>
        <taxon>Mycobacteriales</taxon>
        <taxon>Nocardiaceae</taxon>
        <taxon>Williamsia</taxon>
    </lineage>
</organism>
<proteinExistence type="predicted"/>
<dbReference type="RefSeq" id="WP_245937774.1">
    <property type="nucleotide sequence ID" value="NZ_QJSP01000003.1"/>
</dbReference>
<name>A0A318S5M7_WILLI</name>
<dbReference type="AlphaFoldDB" id="A0A318S5M7"/>
<gene>
    <name evidence="1" type="ORF">DFR67_103352</name>
</gene>
<evidence type="ECO:0000313" key="2">
    <source>
        <dbReference type="Proteomes" id="UP000247591"/>
    </source>
</evidence>
<evidence type="ECO:0008006" key="3">
    <source>
        <dbReference type="Google" id="ProtNLM"/>
    </source>
</evidence>
<comment type="caution">
    <text evidence="1">The sequence shown here is derived from an EMBL/GenBank/DDBJ whole genome shotgun (WGS) entry which is preliminary data.</text>
</comment>
<dbReference type="EMBL" id="QJSP01000003">
    <property type="protein sequence ID" value="PYE19439.1"/>
    <property type="molecule type" value="Genomic_DNA"/>
</dbReference>
<reference evidence="1 2" key="1">
    <citation type="submission" date="2018-06" db="EMBL/GenBank/DDBJ databases">
        <title>Genomic Encyclopedia of Type Strains, Phase IV (KMG-IV): sequencing the most valuable type-strain genomes for metagenomic binning, comparative biology and taxonomic classification.</title>
        <authorList>
            <person name="Goeker M."/>
        </authorList>
    </citation>
    <scope>NUCLEOTIDE SEQUENCE [LARGE SCALE GENOMIC DNA]</scope>
    <source>
        <strain evidence="1 2">DSM 45521</strain>
    </source>
</reference>
<dbReference type="Proteomes" id="UP000247591">
    <property type="component" value="Unassembled WGS sequence"/>
</dbReference>
<keyword evidence="2" id="KW-1185">Reference proteome</keyword>
<accession>A0A318S5M7</accession>
<protein>
    <recommendedName>
        <fullName evidence="3">Glyoxalase-like domain-containing protein</fullName>
    </recommendedName>
</protein>
<sequence>MTDTTESERSGAHPSSFGDLFDRVTVMHSSAAWSDTFSELSAVLGAPTFSDGNSWSAWKELSLSDEASGLPWALLARASDLDAVAARATELGWRVGQPAKGGHEIRLTLTSPSGLTVIAYTPS</sequence>
<evidence type="ECO:0000313" key="1">
    <source>
        <dbReference type="EMBL" id="PYE19439.1"/>
    </source>
</evidence>